<feature type="transmembrane region" description="Helical" evidence="5">
    <location>
        <begin position="128"/>
        <end position="154"/>
    </location>
</feature>
<feature type="domain" description="G-protein coupled receptors family 1 profile" evidence="6">
    <location>
        <begin position="64"/>
        <end position="375"/>
    </location>
</feature>
<name>A0A8E0RZJ2_9TREM</name>
<dbReference type="PANTHER" id="PTHR46273">
    <property type="entry name" value="MYOSUPPRESSIN RECEPTOR 1, ISOFORM B-RELATED"/>
    <property type="match status" value="1"/>
</dbReference>
<evidence type="ECO:0000256" key="1">
    <source>
        <dbReference type="ARBA" id="ARBA00004370"/>
    </source>
</evidence>
<reference evidence="7" key="1">
    <citation type="submission" date="2019-05" db="EMBL/GenBank/DDBJ databases">
        <title>Annotation for the trematode Fasciolopsis buski.</title>
        <authorList>
            <person name="Choi Y.-J."/>
        </authorList>
    </citation>
    <scope>NUCLEOTIDE SEQUENCE</scope>
    <source>
        <strain evidence="7">HT</strain>
        <tissue evidence="7">Whole worm</tissue>
    </source>
</reference>
<feature type="transmembrane region" description="Helical" evidence="5">
    <location>
        <begin position="252"/>
        <end position="275"/>
    </location>
</feature>
<feature type="transmembrane region" description="Helical" evidence="5">
    <location>
        <begin position="53"/>
        <end position="73"/>
    </location>
</feature>
<organism evidence="7 8">
    <name type="scientific">Fasciolopsis buskii</name>
    <dbReference type="NCBI Taxonomy" id="27845"/>
    <lineage>
        <taxon>Eukaryota</taxon>
        <taxon>Metazoa</taxon>
        <taxon>Spiralia</taxon>
        <taxon>Lophotrochozoa</taxon>
        <taxon>Platyhelminthes</taxon>
        <taxon>Trematoda</taxon>
        <taxon>Digenea</taxon>
        <taxon>Plagiorchiida</taxon>
        <taxon>Echinostomata</taxon>
        <taxon>Echinostomatoidea</taxon>
        <taxon>Fasciolidae</taxon>
        <taxon>Fasciolopsis</taxon>
    </lineage>
</organism>
<dbReference type="InterPro" id="IPR053219">
    <property type="entry name" value="GPCR_Dmsr-1"/>
</dbReference>
<evidence type="ECO:0000256" key="4">
    <source>
        <dbReference type="ARBA" id="ARBA00023136"/>
    </source>
</evidence>
<gene>
    <name evidence="7" type="ORF">FBUS_01771</name>
</gene>
<dbReference type="Gene3D" id="1.20.1070.10">
    <property type="entry name" value="Rhodopsin 7-helix transmembrane proteins"/>
    <property type="match status" value="1"/>
</dbReference>
<dbReference type="GO" id="GO:0005886">
    <property type="term" value="C:plasma membrane"/>
    <property type="evidence" value="ECO:0007669"/>
    <property type="project" value="TreeGrafter"/>
</dbReference>
<sequence>MESLKINGWPESIRPCSFMQNLHTNITSDRSSTEQLTSLVRFGQRFGELHGPLSLALCFFGIPTNVANILVLTRTSMSQSATNHLLFWLAVADLITMLLYVPSLYHFYIVRPNPIRSPVYSPYKLWVIYQTAAASGLIIFHSLALWIAVVLAVFRYLYIGFPTVGPRLATKRRAFLSVIVLALGCILFVIPNALINYVDRCYGTTWIMFHTNESNSDKFDVYYSVGFESNDEQNMSSDAVWPKKELYAVNTWLQASLFKIFPCFLLSVLTVLLVFQMKKAIRRRKALQQVAARQQVTQLLKNNQKCSRNQLHSENRTTTLLLAILLTVLIVELPQGILVLCLQLIENFYVNVYQHLGDFIDFTTLVNESMNFVIYTSMSHQFRREFCQLFLIDKFRERFRRTCFATESQTVETNENASNVKRADISNYVCCMPRSSSTDGQPL</sequence>
<dbReference type="InterPro" id="IPR000276">
    <property type="entry name" value="GPCR_Rhodpsn"/>
</dbReference>
<feature type="transmembrane region" description="Helical" evidence="5">
    <location>
        <begin position="320"/>
        <end position="345"/>
    </location>
</feature>
<dbReference type="InterPro" id="IPR017452">
    <property type="entry name" value="GPCR_Rhodpsn_7TM"/>
</dbReference>
<protein>
    <recommendedName>
        <fullName evidence="6">G-protein coupled receptors family 1 profile domain-containing protein</fullName>
    </recommendedName>
</protein>
<evidence type="ECO:0000313" key="7">
    <source>
        <dbReference type="EMBL" id="KAA0192614.1"/>
    </source>
</evidence>
<dbReference type="OrthoDB" id="5864054at2759"/>
<dbReference type="InterPro" id="IPR019427">
    <property type="entry name" value="7TM_GPCR_serpentine_rcpt_Srw"/>
</dbReference>
<dbReference type="AlphaFoldDB" id="A0A8E0RZJ2"/>
<dbReference type="GO" id="GO:0008528">
    <property type="term" value="F:G protein-coupled peptide receptor activity"/>
    <property type="evidence" value="ECO:0007669"/>
    <property type="project" value="InterPro"/>
</dbReference>
<dbReference type="PROSITE" id="PS50262">
    <property type="entry name" value="G_PROTEIN_RECEP_F1_2"/>
    <property type="match status" value="1"/>
</dbReference>
<evidence type="ECO:0000259" key="6">
    <source>
        <dbReference type="PROSITE" id="PS50262"/>
    </source>
</evidence>
<dbReference type="PANTHER" id="PTHR46273:SF4">
    <property type="entry name" value="AT19640P"/>
    <property type="match status" value="1"/>
</dbReference>
<keyword evidence="3 5" id="KW-1133">Transmembrane helix</keyword>
<keyword evidence="4 5" id="KW-0472">Membrane</keyword>
<dbReference type="Proteomes" id="UP000728185">
    <property type="component" value="Unassembled WGS sequence"/>
</dbReference>
<dbReference type="EMBL" id="LUCM01005569">
    <property type="protein sequence ID" value="KAA0192614.1"/>
    <property type="molecule type" value="Genomic_DNA"/>
</dbReference>
<keyword evidence="2 5" id="KW-0812">Transmembrane</keyword>
<evidence type="ECO:0000256" key="2">
    <source>
        <dbReference type="ARBA" id="ARBA00022692"/>
    </source>
</evidence>
<keyword evidence="8" id="KW-1185">Reference proteome</keyword>
<comment type="subcellular location">
    <subcellularLocation>
        <location evidence="1">Membrane</location>
    </subcellularLocation>
</comment>
<dbReference type="PRINTS" id="PR00237">
    <property type="entry name" value="GPCRRHODOPSN"/>
</dbReference>
<comment type="caution">
    <text evidence="7">The sequence shown here is derived from an EMBL/GenBank/DDBJ whole genome shotgun (WGS) entry which is preliminary data.</text>
</comment>
<feature type="transmembrane region" description="Helical" evidence="5">
    <location>
        <begin position="174"/>
        <end position="195"/>
    </location>
</feature>
<dbReference type="CDD" id="cd14978">
    <property type="entry name" value="7tmA_FMRFamide_R-like"/>
    <property type="match status" value="1"/>
</dbReference>
<dbReference type="Pfam" id="PF10324">
    <property type="entry name" value="7TM_GPCR_Srw"/>
    <property type="match status" value="1"/>
</dbReference>
<proteinExistence type="predicted"/>
<evidence type="ECO:0000256" key="3">
    <source>
        <dbReference type="ARBA" id="ARBA00022989"/>
    </source>
</evidence>
<dbReference type="SUPFAM" id="SSF81321">
    <property type="entry name" value="Family A G protein-coupled receptor-like"/>
    <property type="match status" value="1"/>
</dbReference>
<evidence type="ECO:0000256" key="5">
    <source>
        <dbReference type="SAM" id="Phobius"/>
    </source>
</evidence>
<accession>A0A8E0RZJ2</accession>
<feature type="transmembrane region" description="Helical" evidence="5">
    <location>
        <begin position="85"/>
        <end position="108"/>
    </location>
</feature>
<evidence type="ECO:0000313" key="8">
    <source>
        <dbReference type="Proteomes" id="UP000728185"/>
    </source>
</evidence>